<keyword evidence="3" id="KW-0378">Hydrolase</keyword>
<name>I3JXQ2_ORENI</name>
<evidence type="ECO:0000256" key="9">
    <source>
        <dbReference type="PIRSR" id="PIRSR011861-1"/>
    </source>
</evidence>
<evidence type="ECO:0000256" key="8">
    <source>
        <dbReference type="ARBA" id="ARBA00043697"/>
    </source>
</evidence>
<dbReference type="PIRSF" id="PIRSF011861">
    <property type="entry name" value="Biotinidase"/>
    <property type="match status" value="1"/>
</dbReference>
<evidence type="ECO:0000256" key="3">
    <source>
        <dbReference type="ARBA" id="ARBA00022801"/>
    </source>
</evidence>
<reference evidence="13" key="1">
    <citation type="submission" date="2012-01" db="EMBL/GenBank/DDBJ databases">
        <title>The Genome Sequence of Oreochromis niloticus (Nile Tilapia).</title>
        <authorList>
            <consortium name="Broad Institute Genome Assembly Team"/>
            <consortium name="Broad Institute Sequencing Platform"/>
            <person name="Di Palma F."/>
            <person name="Johnson J."/>
            <person name="Lander E.S."/>
            <person name="Lindblad-Toh K."/>
        </authorList>
    </citation>
    <scope>NUCLEOTIDE SEQUENCE [LARGE SCALE GENOMIC DNA]</scope>
</reference>
<dbReference type="HOGENOM" id="CLU_083636_1_0_1"/>
<dbReference type="PANTHER" id="PTHR10609:SF14">
    <property type="entry name" value="BIOTINIDASE"/>
    <property type="match status" value="1"/>
</dbReference>
<dbReference type="CDD" id="cd07567">
    <property type="entry name" value="biotinidase_like"/>
    <property type="match status" value="1"/>
</dbReference>
<proteinExistence type="inferred from homology"/>
<evidence type="ECO:0000256" key="10">
    <source>
        <dbReference type="SAM" id="MobiDB-lite"/>
    </source>
</evidence>
<dbReference type="SUPFAM" id="SSF56317">
    <property type="entry name" value="Carbon-nitrogen hydrolase"/>
    <property type="match status" value="2"/>
</dbReference>
<evidence type="ECO:0000256" key="1">
    <source>
        <dbReference type="ARBA" id="ARBA00008225"/>
    </source>
</evidence>
<evidence type="ECO:0000256" key="5">
    <source>
        <dbReference type="ARBA" id="ARBA00037073"/>
    </source>
</evidence>
<dbReference type="GeneTree" id="ENSGT00390000013823"/>
<dbReference type="EC" id="3.5.1.12" evidence="6"/>
<evidence type="ECO:0000256" key="6">
    <source>
        <dbReference type="ARBA" id="ARBA00039012"/>
    </source>
</evidence>
<dbReference type="Gene3D" id="3.60.110.10">
    <property type="entry name" value="Carbon-nitrogen hydrolase"/>
    <property type="match status" value="2"/>
</dbReference>
<keyword evidence="13" id="KW-1185">Reference proteome</keyword>
<dbReference type="Proteomes" id="UP000005207">
    <property type="component" value="Linkage group LG22"/>
</dbReference>
<evidence type="ECO:0000313" key="13">
    <source>
        <dbReference type="Proteomes" id="UP000005207"/>
    </source>
</evidence>
<dbReference type="InterPro" id="IPR043957">
    <property type="entry name" value="Vanin_C"/>
</dbReference>
<comment type="similarity">
    <text evidence="1">Belongs to the carbon-nitrogen hydrolase superfamily. BTD/VNN family.</text>
</comment>
<dbReference type="InterPro" id="IPR040154">
    <property type="entry name" value="Biotinidase/VNN"/>
</dbReference>
<comment type="function">
    <text evidence="5">Catalytic release of biotin from biocytin, the product of biotin-dependent carboxylases degradation.</text>
</comment>
<dbReference type="Pfam" id="PF19018">
    <property type="entry name" value="Vanin_C"/>
    <property type="match status" value="1"/>
</dbReference>
<dbReference type="InterPro" id="IPR003010">
    <property type="entry name" value="C-N_Hydrolase"/>
</dbReference>
<dbReference type="Ensembl" id="ENSONIT00000013657.2">
    <property type="protein sequence ID" value="ENSONIP00000013647.2"/>
    <property type="gene ID" value="ENSONIG00000010851.2"/>
</dbReference>
<dbReference type="InterPro" id="IPR036526">
    <property type="entry name" value="C-N_Hydrolase_sf"/>
</dbReference>
<reference evidence="12" key="2">
    <citation type="submission" date="2025-08" db="UniProtKB">
        <authorList>
            <consortium name="Ensembl"/>
        </authorList>
    </citation>
    <scope>IDENTIFICATION</scope>
</reference>
<dbReference type="GO" id="GO:0016811">
    <property type="term" value="F:hydrolase activity, acting on carbon-nitrogen (but not peptide) bonds, in linear amides"/>
    <property type="evidence" value="ECO:0007669"/>
    <property type="project" value="InterPro"/>
</dbReference>
<feature type="domain" description="CN hydrolase" evidence="11">
    <location>
        <begin position="42"/>
        <end position="368"/>
    </location>
</feature>
<gene>
    <name evidence="12" type="primary">BTD</name>
    <name evidence="12" type="synonym">btd</name>
</gene>
<comment type="catalytic activity">
    <reaction evidence="8">
        <text>biocytin + H2O = biotin + L-lysine</text>
        <dbReference type="Rhea" id="RHEA:77171"/>
        <dbReference type="ChEBI" id="CHEBI:15377"/>
        <dbReference type="ChEBI" id="CHEBI:32551"/>
        <dbReference type="ChEBI" id="CHEBI:57586"/>
        <dbReference type="ChEBI" id="CHEBI:195545"/>
        <dbReference type="EC" id="3.5.1.12"/>
    </reaction>
</comment>
<reference evidence="12" key="3">
    <citation type="submission" date="2025-09" db="UniProtKB">
        <authorList>
            <consortium name="Ensembl"/>
        </authorList>
    </citation>
    <scope>IDENTIFICATION</scope>
</reference>
<dbReference type="AlphaFoldDB" id="I3JXQ2"/>
<dbReference type="PROSITE" id="PS50263">
    <property type="entry name" value="CN_HYDROLASE"/>
    <property type="match status" value="1"/>
</dbReference>
<feature type="active site" description="Nucleophile" evidence="9">
    <location>
        <position position="273"/>
    </location>
</feature>
<keyword evidence="4" id="KW-0325">Glycoprotein</keyword>
<evidence type="ECO:0000256" key="2">
    <source>
        <dbReference type="ARBA" id="ARBA00022729"/>
    </source>
</evidence>
<accession>I3JXQ2</accession>
<dbReference type="PANTHER" id="PTHR10609">
    <property type="entry name" value="BIOTINIDASE-RELATED"/>
    <property type="match status" value="1"/>
</dbReference>
<feature type="active site" description="Proton acceptor" evidence="9">
    <location>
        <position position="87"/>
    </location>
</feature>
<feature type="active site" description="Proton donor" evidence="9">
    <location>
        <position position="240"/>
    </location>
</feature>
<sequence length="573" mass="64145">MPRVKETGRKMLFIIAVVSVYLASVISTADSSYVAAVYEHKVILNPDPRTPMSRHEALQHMQKNLDIYEEQAARAAQQGAQILVFPEDGIHGFNFTRSSIAAYLETIPNPQEESWNPCTEPERHNNTEGAQILVFPEDGIHGFNFTRSSIAGYLETIPNPQEESWNPCTEPERHNNTEVLQRLSCMARRNNLYLVANMPDLQPCPLKTSPTSTCPPDGRWQFNTNVAFRSDGLLIARYHKQNLFFEQSFDTPPEVEVITFDTPFAGKFGLFICFDILFHDPAVVLVEMGVRQLIFPTAWMNTLPLLDSVQFHSAFSLGANVTLLAANLRNDRLIMKGSGIYTPFSATYHHAWKGDPEEGRLLVARVPVLEPLEVKQSAAKEVEAGGGESASSVATDSGRCHQDSCDDHSPHSVHPSHPTFISSMMYDTFTFVLLNVTQGDVKVCNGTFCCHLQYRWLLQDHKELYALGAFAGLHTVDGRYALQVCAVVRCAGLDRSSCGQEVEEAESKMDFLLEGNFDTKYVYPSILTSRMFLEQPESLEKAADMRVTMKHSNTKGGLVTACLYGRMYHLDNE</sequence>
<evidence type="ECO:0000256" key="7">
    <source>
        <dbReference type="ARBA" id="ARBA00039680"/>
    </source>
</evidence>
<keyword evidence="2" id="KW-0732">Signal</keyword>
<protein>
    <recommendedName>
        <fullName evidence="7">Biotinidase</fullName>
        <ecNumber evidence="6">3.5.1.12</ecNumber>
    </recommendedName>
</protein>
<evidence type="ECO:0000256" key="4">
    <source>
        <dbReference type="ARBA" id="ARBA00023180"/>
    </source>
</evidence>
<feature type="region of interest" description="Disordered" evidence="10">
    <location>
        <begin position="380"/>
        <end position="399"/>
    </location>
</feature>
<evidence type="ECO:0000313" key="12">
    <source>
        <dbReference type="Ensembl" id="ENSONIP00000013647.2"/>
    </source>
</evidence>
<evidence type="ECO:0000259" key="11">
    <source>
        <dbReference type="PROSITE" id="PS50263"/>
    </source>
</evidence>
<organism evidence="12 13">
    <name type="scientific">Oreochromis niloticus</name>
    <name type="common">Nile tilapia</name>
    <name type="synonym">Tilapia nilotica</name>
    <dbReference type="NCBI Taxonomy" id="8128"/>
    <lineage>
        <taxon>Eukaryota</taxon>
        <taxon>Metazoa</taxon>
        <taxon>Chordata</taxon>
        <taxon>Craniata</taxon>
        <taxon>Vertebrata</taxon>
        <taxon>Euteleostomi</taxon>
        <taxon>Actinopterygii</taxon>
        <taxon>Neopterygii</taxon>
        <taxon>Teleostei</taxon>
        <taxon>Neoteleostei</taxon>
        <taxon>Acanthomorphata</taxon>
        <taxon>Ovalentaria</taxon>
        <taxon>Cichlomorphae</taxon>
        <taxon>Cichliformes</taxon>
        <taxon>Cichlidae</taxon>
        <taxon>African cichlids</taxon>
        <taxon>Pseudocrenilabrinae</taxon>
        <taxon>Oreochromini</taxon>
        <taxon>Oreochromis</taxon>
    </lineage>
</organism>
<dbReference type="InterPro" id="IPR012101">
    <property type="entry name" value="Biotinidase-like_euk"/>
</dbReference>
<dbReference type="Pfam" id="PF00795">
    <property type="entry name" value="CN_hydrolase"/>
    <property type="match status" value="1"/>
</dbReference>